<dbReference type="STRING" id="1330018.A0A167G5C9"/>
<accession>A0A167G5C9</accession>
<protein>
    <submittedName>
        <fullName evidence="1">Uncharacterized protein</fullName>
    </submittedName>
</protein>
<dbReference type="Proteomes" id="UP000076738">
    <property type="component" value="Unassembled WGS sequence"/>
</dbReference>
<dbReference type="AlphaFoldDB" id="A0A167G5C9"/>
<evidence type="ECO:0000313" key="1">
    <source>
        <dbReference type="EMBL" id="KZO90186.1"/>
    </source>
</evidence>
<reference evidence="1 2" key="1">
    <citation type="journal article" date="2016" name="Mol. Biol. Evol.">
        <title>Comparative Genomics of Early-Diverging Mushroom-Forming Fungi Provides Insights into the Origins of Lignocellulose Decay Capabilities.</title>
        <authorList>
            <person name="Nagy L.G."/>
            <person name="Riley R."/>
            <person name="Tritt A."/>
            <person name="Adam C."/>
            <person name="Daum C."/>
            <person name="Floudas D."/>
            <person name="Sun H."/>
            <person name="Yadav J.S."/>
            <person name="Pangilinan J."/>
            <person name="Larsson K.H."/>
            <person name="Matsuura K."/>
            <person name="Barry K."/>
            <person name="Labutti K."/>
            <person name="Kuo R."/>
            <person name="Ohm R.A."/>
            <person name="Bhattacharya S.S."/>
            <person name="Shirouzu T."/>
            <person name="Yoshinaga Y."/>
            <person name="Martin F.M."/>
            <person name="Grigoriev I.V."/>
            <person name="Hibbett D.S."/>
        </authorList>
    </citation>
    <scope>NUCLEOTIDE SEQUENCE [LARGE SCALE GENOMIC DNA]</scope>
    <source>
        <strain evidence="1 2">TUFC12733</strain>
    </source>
</reference>
<gene>
    <name evidence="1" type="ORF">CALVIDRAFT_542934</name>
</gene>
<dbReference type="EMBL" id="KV417349">
    <property type="protein sequence ID" value="KZO90186.1"/>
    <property type="molecule type" value="Genomic_DNA"/>
</dbReference>
<keyword evidence="2" id="KW-1185">Reference proteome</keyword>
<proteinExistence type="predicted"/>
<organism evidence="1 2">
    <name type="scientific">Calocera viscosa (strain TUFC12733)</name>
    <dbReference type="NCBI Taxonomy" id="1330018"/>
    <lineage>
        <taxon>Eukaryota</taxon>
        <taxon>Fungi</taxon>
        <taxon>Dikarya</taxon>
        <taxon>Basidiomycota</taxon>
        <taxon>Agaricomycotina</taxon>
        <taxon>Dacrymycetes</taxon>
        <taxon>Dacrymycetales</taxon>
        <taxon>Dacrymycetaceae</taxon>
        <taxon>Calocera</taxon>
    </lineage>
</organism>
<dbReference type="OrthoDB" id="421051at2759"/>
<sequence length="135" mass="14741">MAHELAKNSMNLKTVAILPVSKDIPITNFAKRLNSVTASSGTWRTRPSPRPGRRRADCIMMVGFGNDPSVGKYKRVVLCAKASGCVQDLQGDGALGHPALPPAGGHPPPHPARVYERLCPPRTPHVREERWLHLP</sequence>
<name>A0A167G5C9_CALVF</name>
<evidence type="ECO:0000313" key="2">
    <source>
        <dbReference type="Proteomes" id="UP000076738"/>
    </source>
</evidence>